<sequence>MMRIFQLADLHFGTEDPGAMTAAAELISAAAPGALMICGDLTQRGKRSEFEAARGWLDQFDVPQLVVPGNHDTPLLNAVSRVSRPFSRFARYFSDRSAPLDIGPWRAAGLNSARGWQARSNWAEGSISTAQLKIALGEIGEQPGILVCHHPLKPPATAPLHTRTARGIKASAMIAPSPVRLVLSGHVHGASADLHSYSQGSYLSLTAGTLSTRLREGQPSFSEIVLDGEGVEVTAHRFDGKRFAPHTLGQFRIGPDGAIAQAR</sequence>
<comment type="similarity">
    <text evidence="4">Belongs to the cyclic nucleotide phosphodiesterase class-III family.</text>
</comment>
<dbReference type="Pfam" id="PF00149">
    <property type="entry name" value="Metallophos"/>
    <property type="match status" value="1"/>
</dbReference>
<keyword evidence="7" id="KW-1185">Reference proteome</keyword>
<evidence type="ECO:0000256" key="4">
    <source>
        <dbReference type="ARBA" id="ARBA00025742"/>
    </source>
</evidence>
<dbReference type="Gene3D" id="3.60.21.10">
    <property type="match status" value="1"/>
</dbReference>
<dbReference type="InterPro" id="IPR029052">
    <property type="entry name" value="Metallo-depent_PP-like"/>
</dbReference>
<evidence type="ECO:0000256" key="1">
    <source>
        <dbReference type="ARBA" id="ARBA00022723"/>
    </source>
</evidence>
<gene>
    <name evidence="6" type="ORF">ACFPB0_02870</name>
</gene>
<keyword evidence="3" id="KW-0408">Iron</keyword>
<feature type="domain" description="Calcineurin-like phosphoesterase" evidence="5">
    <location>
        <begin position="2"/>
        <end position="189"/>
    </location>
</feature>
<dbReference type="PANTHER" id="PTHR42988:SF2">
    <property type="entry name" value="CYCLIC NUCLEOTIDE PHOSPHODIESTERASE CBUA0032-RELATED"/>
    <property type="match status" value="1"/>
</dbReference>
<evidence type="ECO:0000313" key="7">
    <source>
        <dbReference type="Proteomes" id="UP001596024"/>
    </source>
</evidence>
<protein>
    <submittedName>
        <fullName evidence="6">Metallophosphoesterase family protein</fullName>
        <ecNumber evidence="6">3.1.-.-</ecNumber>
    </submittedName>
</protein>
<comment type="caution">
    <text evidence="6">The sequence shown here is derived from an EMBL/GenBank/DDBJ whole genome shotgun (WGS) entry which is preliminary data.</text>
</comment>
<keyword evidence="1" id="KW-0479">Metal-binding</keyword>
<dbReference type="RefSeq" id="WP_371394905.1">
    <property type="nucleotide sequence ID" value="NZ_CP163421.1"/>
</dbReference>
<name>A0ABV9NB20_9PROT</name>
<dbReference type="InterPro" id="IPR004843">
    <property type="entry name" value="Calcineurin-like_PHP"/>
</dbReference>
<evidence type="ECO:0000256" key="2">
    <source>
        <dbReference type="ARBA" id="ARBA00022801"/>
    </source>
</evidence>
<dbReference type="SUPFAM" id="SSF56300">
    <property type="entry name" value="Metallo-dependent phosphatases"/>
    <property type="match status" value="1"/>
</dbReference>
<reference evidence="7" key="1">
    <citation type="journal article" date="2019" name="Int. J. Syst. Evol. Microbiol.">
        <title>The Global Catalogue of Microorganisms (GCM) 10K type strain sequencing project: providing services to taxonomists for standard genome sequencing and annotation.</title>
        <authorList>
            <consortium name="The Broad Institute Genomics Platform"/>
            <consortium name="The Broad Institute Genome Sequencing Center for Infectious Disease"/>
            <person name="Wu L."/>
            <person name="Ma J."/>
        </authorList>
    </citation>
    <scope>NUCLEOTIDE SEQUENCE [LARGE SCALE GENOMIC DNA]</scope>
    <source>
        <strain evidence="7">CCUG 62981</strain>
    </source>
</reference>
<evidence type="ECO:0000256" key="3">
    <source>
        <dbReference type="ARBA" id="ARBA00023004"/>
    </source>
</evidence>
<dbReference type="EC" id="3.1.-.-" evidence="6"/>
<dbReference type="PANTHER" id="PTHR42988">
    <property type="entry name" value="PHOSPHOHYDROLASE"/>
    <property type="match status" value="1"/>
</dbReference>
<dbReference type="GO" id="GO:0016787">
    <property type="term" value="F:hydrolase activity"/>
    <property type="evidence" value="ECO:0007669"/>
    <property type="project" value="UniProtKB-KW"/>
</dbReference>
<evidence type="ECO:0000313" key="6">
    <source>
        <dbReference type="EMBL" id="MFC4724223.1"/>
    </source>
</evidence>
<dbReference type="EMBL" id="JBHSGQ010000001">
    <property type="protein sequence ID" value="MFC4724223.1"/>
    <property type="molecule type" value="Genomic_DNA"/>
</dbReference>
<evidence type="ECO:0000259" key="5">
    <source>
        <dbReference type="Pfam" id="PF00149"/>
    </source>
</evidence>
<accession>A0ABV9NB20</accession>
<dbReference type="InterPro" id="IPR050884">
    <property type="entry name" value="CNP_phosphodiesterase-III"/>
</dbReference>
<dbReference type="Proteomes" id="UP001596024">
    <property type="component" value="Unassembled WGS sequence"/>
</dbReference>
<organism evidence="6 7">
    <name type="scientific">Glycocaulis abyssi</name>
    <dbReference type="NCBI Taxonomy" id="1433403"/>
    <lineage>
        <taxon>Bacteria</taxon>
        <taxon>Pseudomonadati</taxon>
        <taxon>Pseudomonadota</taxon>
        <taxon>Alphaproteobacteria</taxon>
        <taxon>Maricaulales</taxon>
        <taxon>Maricaulaceae</taxon>
        <taxon>Glycocaulis</taxon>
    </lineage>
</organism>
<proteinExistence type="inferred from homology"/>
<keyword evidence="2 6" id="KW-0378">Hydrolase</keyword>